<keyword evidence="3" id="KW-0808">Transferase</keyword>
<dbReference type="OrthoDB" id="9788659at2"/>
<evidence type="ECO:0000256" key="1">
    <source>
        <dbReference type="ARBA" id="ARBA00022527"/>
    </source>
</evidence>
<accession>D4XX30</accession>
<feature type="transmembrane region" description="Helical" evidence="8">
    <location>
        <begin position="306"/>
        <end position="331"/>
    </location>
</feature>
<evidence type="ECO:0000259" key="9">
    <source>
        <dbReference type="PROSITE" id="PS50011"/>
    </source>
</evidence>
<gene>
    <name evidence="10" type="ORF">MALL_0816</name>
</gene>
<keyword evidence="8" id="KW-0812">Transmembrane</keyword>
<dbReference type="SUPFAM" id="SSF56112">
    <property type="entry name" value="Protein kinase-like (PK-like)"/>
    <property type="match status" value="1"/>
</dbReference>
<dbReference type="eggNOG" id="COG0515">
    <property type="taxonomic scope" value="Bacteria"/>
</dbReference>
<dbReference type="Gene3D" id="1.10.510.10">
    <property type="entry name" value="Transferase(Phosphotransferase) domain 1"/>
    <property type="match status" value="1"/>
</dbReference>
<dbReference type="Pfam" id="PF00069">
    <property type="entry name" value="Pkinase"/>
    <property type="match status" value="1"/>
</dbReference>
<keyword evidence="6 7" id="KW-0067">ATP-binding</keyword>
<dbReference type="GO" id="GO:0005524">
    <property type="term" value="F:ATP binding"/>
    <property type="evidence" value="ECO:0007669"/>
    <property type="project" value="UniProtKB-UniRule"/>
</dbReference>
<keyword evidence="4 7" id="KW-0547">Nucleotide-binding</keyword>
<evidence type="ECO:0000256" key="6">
    <source>
        <dbReference type="ARBA" id="ARBA00022840"/>
    </source>
</evidence>
<dbReference type="STRING" id="747682.MALL_0816"/>
<evidence type="ECO:0000256" key="3">
    <source>
        <dbReference type="ARBA" id="ARBA00022679"/>
    </source>
</evidence>
<evidence type="ECO:0000313" key="10">
    <source>
        <dbReference type="EMBL" id="EFF41094.1"/>
    </source>
</evidence>
<keyword evidence="8" id="KW-1133">Transmembrane helix</keyword>
<organism evidence="10 11">
    <name type="scientific">Mycoplasmopsis alligatoris A21JP2</name>
    <dbReference type="NCBI Taxonomy" id="747682"/>
    <lineage>
        <taxon>Bacteria</taxon>
        <taxon>Bacillati</taxon>
        <taxon>Mycoplasmatota</taxon>
        <taxon>Mycoplasmoidales</taxon>
        <taxon>Metamycoplasmataceae</taxon>
        <taxon>Mycoplasmopsis</taxon>
    </lineage>
</organism>
<feature type="transmembrane region" description="Helical" evidence="8">
    <location>
        <begin position="20"/>
        <end position="38"/>
    </location>
</feature>
<keyword evidence="11" id="KW-1185">Reference proteome</keyword>
<dbReference type="InterPro" id="IPR011009">
    <property type="entry name" value="Kinase-like_dom_sf"/>
</dbReference>
<dbReference type="PROSITE" id="PS00108">
    <property type="entry name" value="PROTEIN_KINASE_ST"/>
    <property type="match status" value="1"/>
</dbReference>
<dbReference type="InterPro" id="IPR017441">
    <property type="entry name" value="Protein_kinase_ATP_BS"/>
</dbReference>
<dbReference type="Gene3D" id="3.30.200.20">
    <property type="entry name" value="Phosphorylase Kinase, domain 1"/>
    <property type="match status" value="1"/>
</dbReference>
<dbReference type="SMART" id="SM00220">
    <property type="entry name" value="S_TKc"/>
    <property type="match status" value="1"/>
</dbReference>
<evidence type="ECO:0000256" key="2">
    <source>
        <dbReference type="ARBA" id="ARBA00022553"/>
    </source>
</evidence>
<keyword evidence="5 10" id="KW-0418">Kinase</keyword>
<dbReference type="PANTHER" id="PTHR24351">
    <property type="entry name" value="RIBOSOMAL PROTEIN S6 KINASE"/>
    <property type="match status" value="1"/>
</dbReference>
<name>D4XX30_9BACT</name>
<comment type="caution">
    <text evidence="10">The sequence shown here is derived from an EMBL/GenBank/DDBJ whole genome shotgun (WGS) entry which is preliminary data.</text>
</comment>
<dbReference type="InterPro" id="IPR008271">
    <property type="entry name" value="Ser/Thr_kinase_AS"/>
</dbReference>
<evidence type="ECO:0000256" key="5">
    <source>
        <dbReference type="ARBA" id="ARBA00022777"/>
    </source>
</evidence>
<dbReference type="CDD" id="cd14014">
    <property type="entry name" value="STKc_PknB_like"/>
    <property type="match status" value="1"/>
</dbReference>
<evidence type="ECO:0000256" key="8">
    <source>
        <dbReference type="SAM" id="Phobius"/>
    </source>
</evidence>
<dbReference type="RefSeq" id="WP_005684025.1">
    <property type="nucleotide sequence ID" value="NZ_ADNC01000029.1"/>
</dbReference>
<sequence>MNNPSHLPPRESALYKKYKIISLIGTGGMGAVYLVETLDSEKKRFALKYRHTDRNVKNLERFKSELNFLKKIKSKNIPYVYDYHINEGIDEYFVMEYIEGLTIKESIKLHGSLNTRTAITYAKQIAAGLSELHNLGIIHRDIKSENIIISKTQDIKIIDLGISLDSDSQRYTKTNNVLCSPYYAAPETLNGKEHTTKLVDVYALGILLYEMLTGKYPYSGSDSAGTIIMHKNNEMPRVKDIVEVSQAVENIIIKATAKDPTKRYQDMWELRQDLDTCLSVSKSMDEPLSTKTIKPKKKITDFINSIWFTITAILLAILILIISIILIVVFIG</sequence>
<keyword evidence="1" id="KW-0723">Serine/threonine-protein kinase</keyword>
<keyword evidence="8" id="KW-0472">Membrane</keyword>
<evidence type="ECO:0000313" key="11">
    <source>
        <dbReference type="Proteomes" id="UP000004757"/>
    </source>
</evidence>
<evidence type="ECO:0000256" key="7">
    <source>
        <dbReference type="PROSITE-ProRule" id="PRU10141"/>
    </source>
</evidence>
<keyword evidence="2" id="KW-0597">Phosphoprotein</keyword>
<dbReference type="PROSITE" id="PS00107">
    <property type="entry name" value="PROTEIN_KINASE_ATP"/>
    <property type="match status" value="1"/>
</dbReference>
<dbReference type="GO" id="GO:0004674">
    <property type="term" value="F:protein serine/threonine kinase activity"/>
    <property type="evidence" value="ECO:0007669"/>
    <property type="project" value="UniProtKB-KW"/>
</dbReference>
<protein>
    <submittedName>
        <fullName evidence="10">Kinase domain protein</fullName>
    </submittedName>
</protein>
<reference evidence="10 11" key="1">
    <citation type="submission" date="2010-03" db="EMBL/GenBank/DDBJ databases">
        <authorList>
            <person name="Glass J.I."/>
            <person name="Benders G.A."/>
            <person name="Durkin A.S."/>
            <person name="Farmerie W.G."/>
            <person name="Hlavinka K."/>
            <person name="Hostetler J."/>
            <person name="Jackson J."/>
            <person name="May M.A."/>
            <person name="Miller R.H."/>
            <person name="Paralanov V."/>
            <person name="Radune D."/>
            <person name="Szczypinski B."/>
            <person name="Brown D.R."/>
        </authorList>
    </citation>
    <scope>NUCLEOTIDE SEQUENCE [LARGE SCALE GENOMIC DNA]</scope>
    <source>
        <strain evidence="10 11">A21JP2</strain>
    </source>
</reference>
<evidence type="ECO:0000256" key="4">
    <source>
        <dbReference type="ARBA" id="ARBA00022741"/>
    </source>
</evidence>
<feature type="domain" description="Protein kinase" evidence="9">
    <location>
        <begin position="18"/>
        <end position="278"/>
    </location>
</feature>
<dbReference type="PROSITE" id="PS50011">
    <property type="entry name" value="PROTEIN_KINASE_DOM"/>
    <property type="match status" value="1"/>
</dbReference>
<proteinExistence type="predicted"/>
<feature type="binding site" evidence="7">
    <location>
        <position position="48"/>
    </location>
    <ligand>
        <name>ATP</name>
        <dbReference type="ChEBI" id="CHEBI:30616"/>
    </ligand>
</feature>
<dbReference type="EMBL" id="ADNC01000029">
    <property type="protein sequence ID" value="EFF41094.1"/>
    <property type="molecule type" value="Genomic_DNA"/>
</dbReference>
<dbReference type="InterPro" id="IPR000719">
    <property type="entry name" value="Prot_kinase_dom"/>
</dbReference>
<dbReference type="Proteomes" id="UP000004757">
    <property type="component" value="Unassembled WGS sequence"/>
</dbReference>
<dbReference type="AlphaFoldDB" id="D4XX30"/>